<evidence type="ECO:0000256" key="1">
    <source>
        <dbReference type="ARBA" id="ARBA00022741"/>
    </source>
</evidence>
<dbReference type="SUPFAM" id="SSF52540">
    <property type="entry name" value="P-loop containing nucleoside triphosphate hydrolases"/>
    <property type="match status" value="1"/>
</dbReference>
<dbReference type="EMBL" id="CAJMWT010001139">
    <property type="protein sequence ID" value="CAE6381477.1"/>
    <property type="molecule type" value="Genomic_DNA"/>
</dbReference>
<dbReference type="FunFam" id="2.40.50.140:FF:000076">
    <property type="entry name" value="26S protease regulatory subunit 6A"/>
    <property type="match status" value="1"/>
</dbReference>
<evidence type="ECO:0000313" key="6">
    <source>
        <dbReference type="Proteomes" id="UP000663843"/>
    </source>
</evidence>
<protein>
    <recommendedName>
        <fullName evidence="4">Proteasomal ATPase second OB domain-containing protein</fullName>
    </recommendedName>
</protein>
<dbReference type="Proteomes" id="UP000663843">
    <property type="component" value="Unassembled WGS sequence"/>
</dbReference>
<accession>A0A8H3A5A0</accession>
<feature type="domain" description="Proteasomal ATPase second OB" evidence="4">
    <location>
        <begin position="115"/>
        <end position="189"/>
    </location>
</feature>
<dbReference type="InterPro" id="IPR050221">
    <property type="entry name" value="26S_Proteasome_ATPase"/>
</dbReference>
<proteinExistence type="predicted"/>
<feature type="compositionally biased region" description="Acidic residues" evidence="3">
    <location>
        <begin position="46"/>
        <end position="55"/>
    </location>
</feature>
<evidence type="ECO:0000256" key="3">
    <source>
        <dbReference type="SAM" id="MobiDB-lite"/>
    </source>
</evidence>
<dbReference type="Gene3D" id="2.40.50.140">
    <property type="entry name" value="Nucleic acid-binding proteins"/>
    <property type="match status" value="1"/>
</dbReference>
<comment type="caution">
    <text evidence="5">The sequence shown here is derived from an EMBL/GenBank/DDBJ whole genome shotgun (WGS) entry which is preliminary data.</text>
</comment>
<dbReference type="PANTHER" id="PTHR23073">
    <property type="entry name" value="26S PROTEASOME REGULATORY SUBUNIT"/>
    <property type="match status" value="1"/>
</dbReference>
<dbReference type="InterPro" id="IPR012340">
    <property type="entry name" value="NA-bd_OB-fold"/>
</dbReference>
<keyword evidence="1" id="KW-0547">Nucleotide-binding</keyword>
<gene>
    <name evidence="5" type="ORF">RDB_LOCUS24742</name>
</gene>
<dbReference type="InterPro" id="IPR027417">
    <property type="entry name" value="P-loop_NTPase"/>
</dbReference>
<name>A0A8H3A5A0_9AGAM</name>
<evidence type="ECO:0000256" key="2">
    <source>
        <dbReference type="ARBA" id="ARBA00022840"/>
    </source>
</evidence>
<organism evidence="5 6">
    <name type="scientific">Rhizoctonia solani</name>
    <dbReference type="NCBI Taxonomy" id="456999"/>
    <lineage>
        <taxon>Eukaryota</taxon>
        <taxon>Fungi</taxon>
        <taxon>Dikarya</taxon>
        <taxon>Basidiomycota</taxon>
        <taxon>Agaricomycotina</taxon>
        <taxon>Agaricomycetes</taxon>
        <taxon>Cantharellales</taxon>
        <taxon>Ceratobasidiaceae</taxon>
        <taxon>Rhizoctonia</taxon>
    </lineage>
</organism>
<dbReference type="AlphaFoldDB" id="A0A8H3A5A0"/>
<dbReference type="GO" id="GO:0005524">
    <property type="term" value="F:ATP binding"/>
    <property type="evidence" value="ECO:0007669"/>
    <property type="project" value="UniProtKB-KW"/>
</dbReference>
<dbReference type="InterPro" id="IPR032501">
    <property type="entry name" value="Prot_ATP_ID_OB_2nd"/>
</dbReference>
<evidence type="ECO:0000259" key="4">
    <source>
        <dbReference type="Pfam" id="PF16450"/>
    </source>
</evidence>
<feature type="compositionally biased region" description="Pro residues" evidence="3">
    <location>
        <begin position="1"/>
        <end position="10"/>
    </location>
</feature>
<evidence type="ECO:0000313" key="5">
    <source>
        <dbReference type="EMBL" id="CAE6381477.1"/>
    </source>
</evidence>
<reference evidence="5" key="1">
    <citation type="submission" date="2021-01" db="EMBL/GenBank/DDBJ databases">
        <authorList>
            <person name="Kaushik A."/>
        </authorList>
    </citation>
    <scope>NUCLEOTIDE SEQUENCE</scope>
    <source>
        <strain evidence="5">AG2-2IIIB</strain>
    </source>
</reference>
<keyword evidence="2" id="KW-0067">ATP-binding</keyword>
<dbReference type="GO" id="GO:0032991">
    <property type="term" value="C:protein-containing complex"/>
    <property type="evidence" value="ECO:0007669"/>
    <property type="project" value="UniProtKB-ARBA"/>
</dbReference>
<dbReference type="Gene3D" id="3.40.50.300">
    <property type="entry name" value="P-loop containing nucleotide triphosphate hydrolases"/>
    <property type="match status" value="1"/>
</dbReference>
<dbReference type="Pfam" id="PF16450">
    <property type="entry name" value="Prot_ATP_ID_OB_C"/>
    <property type="match status" value="1"/>
</dbReference>
<feature type="region of interest" description="Disordered" evidence="3">
    <location>
        <begin position="1"/>
        <end position="63"/>
    </location>
</feature>
<sequence>MSSAPPPNPDPNSNAADNKQDTQMTSATTEGAGDEPQVAAEVPAPEPEDTFEDIPEDIRNAPVEDINTRTRLIDNDIKVMRSETLRLSHEHTAMREKIRDNGEKIKQNKVLPYLVGNVVEILDVDPEVEEDGANQDLDSMRSGKCAVIKTSTRQTIFLPLIGLVPASQLKPGDLIGVNKDSYLVLDTLPAEYDSRVKAMEVDERPTETYTDIGGLDKQIEELVEAIVLPMQQAEKFKTLGIQPPKGALMYGPPGMNWKDSARASLCRSD</sequence>